<dbReference type="InterPro" id="IPR018181">
    <property type="entry name" value="Heat_shock_70_CS"/>
</dbReference>
<accession>A0ABV6QGZ6</accession>
<dbReference type="SUPFAM" id="SSF53067">
    <property type="entry name" value="Actin-like ATPase domain"/>
    <property type="match status" value="2"/>
</dbReference>
<evidence type="ECO:0000256" key="1">
    <source>
        <dbReference type="ARBA" id="ARBA00007381"/>
    </source>
</evidence>
<keyword evidence="3" id="KW-0547">Nucleotide-binding</keyword>
<comment type="similarity">
    <text evidence="1">Belongs to the heat shock protein 70 family.</text>
</comment>
<keyword evidence="2" id="KW-0597">Phosphoprotein</keyword>
<dbReference type="PANTHER" id="PTHR19375">
    <property type="entry name" value="HEAT SHOCK PROTEIN 70KDA"/>
    <property type="match status" value="1"/>
</dbReference>
<keyword evidence="5" id="KW-0346">Stress response</keyword>
<dbReference type="Gene3D" id="3.30.420.40">
    <property type="match status" value="2"/>
</dbReference>
<name>A0ABV6QGZ6_9ACTN</name>
<comment type="caution">
    <text evidence="7">The sequence shown here is derived from an EMBL/GenBank/DDBJ whole genome shotgun (WGS) entry which is preliminary data.</text>
</comment>
<dbReference type="InterPro" id="IPR013126">
    <property type="entry name" value="Hsp_70_fam"/>
</dbReference>
<dbReference type="RefSeq" id="WP_380043688.1">
    <property type="nucleotide sequence ID" value="NZ_JBHLTC010000002.1"/>
</dbReference>
<evidence type="ECO:0000256" key="5">
    <source>
        <dbReference type="ARBA" id="ARBA00023016"/>
    </source>
</evidence>
<keyword evidence="8" id="KW-1185">Reference proteome</keyword>
<sequence length="822" mass="90237">MSRTTIDFGIDLGTTNSAVAMLHGVQTEVIKNNDGDDTTPSAIWIDRRDRLYVGRAARDRSEADPENTCAEFKLRMGTAGQLQRFPASGRELSPEELSAEVLKSLRADVRTRTGEEIQAAVITVPAAFDLNACDATRRAAELAGLRYPVLLQEPTAAAHAYGFQATDDNAMWLVYDFGGGTFDAAVIQLRDGEFSVVGHAGDNFLGGKLIDWQIVEQLLIPAAIEQEPGLAGLSRGNPRWQVAVSKLKRAAEVAKVRLSRSDATDVLVDLSTGGELFELEYELRREDVERLAEPFVRRSIELCRQALADCGVGPADIGKVLMVGGQTMMPFVRDLVASGLGVPLEYDQDPMTVVARGAAIFAGAQPLPEAPTVAPAAGSYTARFEYPRMGPDEDPQVIGRIDGPGLTGLSVEVVNAEARPPWRSGKIQLSAEGAFVVVLRAERGRLNKYQVELTDATGARLPLSPDELRYTVGSVETQPMLTHAIGIGTADNKLHKLAERNAGLPARRSITLRTTEEVRPGNGVIRIPILEGVHQRADRNRRIGRLEVRGDQVSRAVPTGSELRLTIEIDISRLVRTTVYLPILDAEFEDSIRLDTESAPVTDELESAAQVERDRLDAVRREQESVGSPLADVMLQRIVDEQLVEKMENALRSAGDPAVAVEANQYVLDLRVAIDAVEDELTWPTLVQQAETVVAEAHDFILSHGSPSDRSELPVYERTVAEAIESRDADLLRQRLQELQIFCWRVLDRTPVGQINLFEDLSRQQYQMTNPATASRLIRDGEEAIRTEQYERLRSINLQLSTLIPAAPTTQDSFSTVELAPR</sequence>
<evidence type="ECO:0000256" key="4">
    <source>
        <dbReference type="ARBA" id="ARBA00022840"/>
    </source>
</evidence>
<dbReference type="Gene3D" id="2.60.34.10">
    <property type="entry name" value="Substrate Binding Domain Of DNAk, Chain A, domain 1"/>
    <property type="match status" value="1"/>
</dbReference>
<dbReference type="SUPFAM" id="SSF100920">
    <property type="entry name" value="Heat shock protein 70kD (HSP70), peptide-binding domain"/>
    <property type="match status" value="1"/>
</dbReference>
<dbReference type="PROSITE" id="PS01036">
    <property type="entry name" value="HSP70_3"/>
    <property type="match status" value="1"/>
</dbReference>
<evidence type="ECO:0000256" key="2">
    <source>
        <dbReference type="ARBA" id="ARBA00022553"/>
    </source>
</evidence>
<proteinExistence type="inferred from homology"/>
<evidence type="ECO:0000313" key="7">
    <source>
        <dbReference type="EMBL" id="MFC0622997.1"/>
    </source>
</evidence>
<gene>
    <name evidence="7" type="ORF">ACFFGN_02925</name>
</gene>
<dbReference type="InterPro" id="IPR043129">
    <property type="entry name" value="ATPase_NBD"/>
</dbReference>
<dbReference type="CDD" id="cd24029">
    <property type="entry name" value="ASKHA_NBD_HSP70_DnaK_HscA_HscC"/>
    <property type="match status" value="1"/>
</dbReference>
<evidence type="ECO:0000256" key="3">
    <source>
        <dbReference type="ARBA" id="ARBA00022741"/>
    </source>
</evidence>
<protein>
    <submittedName>
        <fullName evidence="7">Hsp70 family protein</fullName>
    </submittedName>
</protein>
<dbReference type="EMBL" id="JBHLTC010000002">
    <property type="protein sequence ID" value="MFC0622997.1"/>
    <property type="molecule type" value="Genomic_DNA"/>
</dbReference>
<reference evidence="7 8" key="1">
    <citation type="submission" date="2024-09" db="EMBL/GenBank/DDBJ databases">
        <authorList>
            <person name="Sun Q."/>
            <person name="Mori K."/>
        </authorList>
    </citation>
    <scope>NUCLEOTIDE SEQUENCE [LARGE SCALE GENOMIC DNA]</scope>
    <source>
        <strain evidence="7 8">CGMCC 1.15906</strain>
    </source>
</reference>
<organism evidence="7 8">
    <name type="scientific">Kribbella deserti</name>
    <dbReference type="NCBI Taxonomy" id="1926257"/>
    <lineage>
        <taxon>Bacteria</taxon>
        <taxon>Bacillati</taxon>
        <taxon>Actinomycetota</taxon>
        <taxon>Actinomycetes</taxon>
        <taxon>Propionibacteriales</taxon>
        <taxon>Kribbellaceae</taxon>
        <taxon>Kribbella</taxon>
    </lineage>
</organism>
<dbReference type="PRINTS" id="PR00301">
    <property type="entry name" value="HEATSHOCK70"/>
</dbReference>
<dbReference type="InterPro" id="IPR029047">
    <property type="entry name" value="HSP70_peptide-bd_sf"/>
</dbReference>
<keyword evidence="6" id="KW-0143">Chaperone</keyword>
<keyword evidence="4" id="KW-0067">ATP-binding</keyword>
<evidence type="ECO:0000256" key="6">
    <source>
        <dbReference type="ARBA" id="ARBA00023186"/>
    </source>
</evidence>
<dbReference type="Pfam" id="PF00012">
    <property type="entry name" value="HSP70"/>
    <property type="match status" value="1"/>
</dbReference>
<dbReference type="Proteomes" id="UP001589890">
    <property type="component" value="Unassembled WGS sequence"/>
</dbReference>
<evidence type="ECO:0000313" key="8">
    <source>
        <dbReference type="Proteomes" id="UP001589890"/>
    </source>
</evidence>
<dbReference type="Gene3D" id="3.90.640.10">
    <property type="entry name" value="Actin, Chain A, domain 4"/>
    <property type="match status" value="1"/>
</dbReference>
<dbReference type="PROSITE" id="PS00297">
    <property type="entry name" value="HSP70_1"/>
    <property type="match status" value="1"/>
</dbReference>